<protein>
    <submittedName>
        <fullName evidence="2">Uncharacterized protein</fullName>
    </submittedName>
</protein>
<proteinExistence type="predicted"/>
<name>B6VKR9_PHOAA</name>
<dbReference type="KEGG" id="pay:PAU_01537"/>
<organism evidence="2">
    <name type="scientific">Photorhabdus asymbiotica subsp. asymbiotica (strain ATCC 43949 / 3105-77)</name>
    <name type="common">Xenorhabdus luminescens (strain 2)</name>
    <dbReference type="NCBI Taxonomy" id="553480"/>
    <lineage>
        <taxon>Bacteria</taxon>
        <taxon>Pseudomonadati</taxon>
        <taxon>Pseudomonadota</taxon>
        <taxon>Gammaproteobacteria</taxon>
        <taxon>Enterobacterales</taxon>
        <taxon>Morganellaceae</taxon>
        <taxon>Photorhabdus</taxon>
    </lineage>
</organism>
<evidence type="ECO:0000313" key="2">
    <source>
        <dbReference type="EMBL" id="CAR66749.1"/>
    </source>
</evidence>
<dbReference type="AlphaFoldDB" id="B6VKR9"/>
<gene>
    <name evidence="2" type="primary">menF</name>
    <name evidence="1" type="ordered locus">PAU_01537</name>
    <name evidence="2" type="ORF">PA-RVA4-3947</name>
</gene>
<dbReference type="Proteomes" id="UP000002747">
    <property type="component" value="Chromosome"/>
</dbReference>
<reference evidence="1" key="2">
    <citation type="submission" date="2008-05" db="EMBL/GenBank/DDBJ databases">
        <authorList>
            <person name="Crossman L.C."/>
        </authorList>
    </citation>
    <scope>NUCLEOTIDE SEQUENCE</scope>
    <source>
        <strain evidence="1">ATCC43949</strain>
    </source>
</reference>
<evidence type="ECO:0000313" key="1">
    <source>
        <dbReference type="EMBL" id="CAQ83629.1"/>
    </source>
</evidence>
<reference evidence="2" key="1">
    <citation type="journal article" date="2008" name="Proc. Natl. Acad. Sci. U.S.A.">
        <title>Rapid virulence annotation (RVA): identification of virulence factors using a bacterial genome library and multiple invertebrate hosts.</title>
        <authorList>
            <person name="Waterfield N.R."/>
            <person name="Sanchez-Contreras M."/>
            <person name="Eleftherianos I."/>
            <person name="Dowling A."/>
            <person name="Wilkinson P."/>
            <person name="Parkhill J."/>
            <person name="Thomson N."/>
            <person name="Reynolds S.E."/>
            <person name="Bode H.B."/>
            <person name="Dorus S."/>
            <person name="Ffrench-Constant R.H."/>
        </authorList>
    </citation>
    <scope>NUCLEOTIDE SEQUENCE</scope>
    <source>
        <strain evidence="2">ATCC 43949</strain>
    </source>
</reference>
<dbReference type="STRING" id="291112.PAU_01537"/>
<reference evidence="2" key="3">
    <citation type="submission" date="2008-09" db="EMBL/GenBank/DDBJ databases">
        <authorList>
            <person name="Thomson N.R."/>
        </authorList>
    </citation>
    <scope>NUCLEOTIDE SEQUENCE</scope>
    <source>
        <strain evidence="2">ATCC 43949</strain>
    </source>
</reference>
<dbReference type="EMBL" id="FM211046">
    <property type="protein sequence ID" value="CAR66749.1"/>
    <property type="molecule type" value="Genomic_DNA"/>
</dbReference>
<reference evidence="1 3" key="4">
    <citation type="journal article" date="2009" name="BMC Genomics">
        <title>Comparative genomics of the emerging human pathogen Photorhabdus asymbiotica with the insect pathogen Photorhabdus luminescens.</title>
        <authorList>
            <person name="Wilkinson P."/>
            <person name="Waterfield N.R."/>
            <person name="Crossman L."/>
            <person name="Corton C."/>
            <person name="Sanchez-Contreras M."/>
            <person name="Vlisidou I."/>
            <person name="Barron A."/>
            <person name="Bignell A."/>
            <person name="Clark L."/>
            <person name="Ormond D."/>
            <person name="Mayho M."/>
            <person name="Bason N."/>
            <person name="Smith F."/>
            <person name="Simmonds M."/>
            <person name="Churcher C."/>
            <person name="Harris D."/>
            <person name="Thompson N.R."/>
            <person name="Quail M."/>
            <person name="Parkhill J."/>
            <person name="ffrench-Constant R.H."/>
        </authorList>
    </citation>
    <scope>NUCLEOTIDE SEQUENCE [LARGE SCALE GENOMIC DNA]</scope>
    <source>
        <strain evidence="3">ATCC 43949 / 3105-77</strain>
        <strain evidence="1">ATCC43949</strain>
    </source>
</reference>
<accession>B6VKR9</accession>
<evidence type="ECO:0000313" key="3">
    <source>
        <dbReference type="Proteomes" id="UP000002747"/>
    </source>
</evidence>
<dbReference type="eggNOG" id="COG1169">
    <property type="taxonomic scope" value="Bacteria"/>
</dbReference>
<dbReference type="EMBL" id="FM162591">
    <property type="protein sequence ID" value="CAQ83629.1"/>
    <property type="molecule type" value="Genomic_DNA"/>
</dbReference>
<sequence length="56" mass="6650">MQRNGQFPQMRIWALNTWDRIHPACITQSEAGEARYLPTSKLRKWFPINCQFIELG</sequence>
<accession>C7BRQ9</accession>